<dbReference type="Proteomes" id="UP000032180">
    <property type="component" value="Chromosome 8"/>
</dbReference>
<feature type="compositionally biased region" description="Polar residues" evidence="1">
    <location>
        <begin position="1"/>
        <end position="12"/>
    </location>
</feature>
<reference evidence="3" key="2">
    <citation type="submission" date="2013-12" db="EMBL/GenBank/DDBJ databases">
        <authorList>
            <person name="Yu Y."/>
            <person name="Lee S."/>
            <person name="de Baynast K."/>
            <person name="Wissotski M."/>
            <person name="Liu L."/>
            <person name="Talag J."/>
            <person name="Goicoechea J."/>
            <person name="Angelova A."/>
            <person name="Jetty R."/>
            <person name="Kudrna D."/>
            <person name="Golser W."/>
            <person name="Rivera L."/>
            <person name="Zhang J."/>
            <person name="Wing R."/>
        </authorList>
    </citation>
    <scope>NUCLEOTIDE SEQUENCE</scope>
</reference>
<name>A0A0D9X3Y7_9ORYZ</name>
<evidence type="ECO:0000313" key="2">
    <source>
        <dbReference type="EnsemblPlants" id="LPERR08G01720.1"/>
    </source>
</evidence>
<dbReference type="HOGENOM" id="CLU_1392038_0_0_1"/>
<accession>A0A0D9X3Y7</accession>
<feature type="region of interest" description="Disordered" evidence="1">
    <location>
        <begin position="1"/>
        <end position="114"/>
    </location>
</feature>
<sequence>MKLKASQDTALASPTPGRLGATAPLPALSPISSFASPPPEQSVAKSRGRKDGSGGASRSMRLRWPEEPPEVAAAASPSRSGTAPIGSGGVAGGGSGAEAGSRGRRRERRQVGAASQRRLWWLPVGTRPHGTTTDLAASRCGRRIRGGLRRLVLVTASVGVRPCGATAVASPWQRLRWRGGDNTGVATSGQIRGRRR</sequence>
<evidence type="ECO:0000256" key="1">
    <source>
        <dbReference type="SAM" id="MobiDB-lite"/>
    </source>
</evidence>
<dbReference type="AlphaFoldDB" id="A0A0D9X3Y7"/>
<reference evidence="2 3" key="1">
    <citation type="submission" date="2012-08" db="EMBL/GenBank/DDBJ databases">
        <title>Oryza genome evolution.</title>
        <authorList>
            <person name="Wing R.A."/>
        </authorList>
    </citation>
    <scope>NUCLEOTIDE SEQUENCE</scope>
</reference>
<feature type="compositionally biased region" description="Gly residues" evidence="1">
    <location>
        <begin position="86"/>
        <end position="97"/>
    </location>
</feature>
<reference evidence="2" key="3">
    <citation type="submission" date="2015-04" db="UniProtKB">
        <authorList>
            <consortium name="EnsemblPlants"/>
        </authorList>
    </citation>
    <scope>IDENTIFICATION</scope>
</reference>
<proteinExistence type="predicted"/>
<keyword evidence="3" id="KW-1185">Reference proteome</keyword>
<feature type="compositionally biased region" description="Low complexity" evidence="1">
    <location>
        <begin position="70"/>
        <end position="80"/>
    </location>
</feature>
<protein>
    <submittedName>
        <fullName evidence="2">Uncharacterized protein</fullName>
    </submittedName>
</protein>
<dbReference type="EnsemblPlants" id="LPERR08G01720.1">
    <property type="protein sequence ID" value="LPERR08G01720.1"/>
    <property type="gene ID" value="LPERR08G01720"/>
</dbReference>
<evidence type="ECO:0000313" key="3">
    <source>
        <dbReference type="Proteomes" id="UP000032180"/>
    </source>
</evidence>
<organism evidence="2 3">
    <name type="scientific">Leersia perrieri</name>
    <dbReference type="NCBI Taxonomy" id="77586"/>
    <lineage>
        <taxon>Eukaryota</taxon>
        <taxon>Viridiplantae</taxon>
        <taxon>Streptophyta</taxon>
        <taxon>Embryophyta</taxon>
        <taxon>Tracheophyta</taxon>
        <taxon>Spermatophyta</taxon>
        <taxon>Magnoliopsida</taxon>
        <taxon>Liliopsida</taxon>
        <taxon>Poales</taxon>
        <taxon>Poaceae</taxon>
        <taxon>BOP clade</taxon>
        <taxon>Oryzoideae</taxon>
        <taxon>Oryzeae</taxon>
        <taxon>Oryzinae</taxon>
        <taxon>Leersia</taxon>
    </lineage>
</organism>
<dbReference type="Gramene" id="LPERR08G01720.1">
    <property type="protein sequence ID" value="LPERR08G01720.1"/>
    <property type="gene ID" value="LPERR08G01720"/>
</dbReference>